<reference evidence="2" key="1">
    <citation type="submission" date="2022-04" db="EMBL/GenBank/DDBJ databases">
        <title>Carnegiea gigantea Genome sequencing and assembly v2.</title>
        <authorList>
            <person name="Copetti D."/>
            <person name="Sanderson M.J."/>
            <person name="Burquez A."/>
            <person name="Wojciechowski M.F."/>
        </authorList>
    </citation>
    <scope>NUCLEOTIDE SEQUENCE</scope>
    <source>
        <strain evidence="2">SGP5-SGP5p</strain>
        <tissue evidence="2">Aerial part</tissue>
    </source>
</reference>
<dbReference type="AlphaFoldDB" id="A0A9Q1Q7M1"/>
<evidence type="ECO:0000313" key="2">
    <source>
        <dbReference type="EMBL" id="KAJ8431474.1"/>
    </source>
</evidence>
<accession>A0A9Q1Q7M1</accession>
<name>A0A9Q1Q7M1_9CARY</name>
<proteinExistence type="predicted"/>
<gene>
    <name evidence="2" type="ORF">Cgig2_032245</name>
</gene>
<dbReference type="Proteomes" id="UP001153076">
    <property type="component" value="Unassembled WGS sequence"/>
</dbReference>
<evidence type="ECO:0000256" key="1">
    <source>
        <dbReference type="SAM" id="MobiDB-lite"/>
    </source>
</evidence>
<keyword evidence="3" id="KW-1185">Reference proteome</keyword>
<comment type="caution">
    <text evidence="2">The sequence shown here is derived from an EMBL/GenBank/DDBJ whole genome shotgun (WGS) entry which is preliminary data.</text>
</comment>
<sequence>MVFPSFHGTEEMANYIREIFKWHLKGASRPPQSLLKNHRDLCPSFTLSDVEEATWDFDVSEMTQATFYAMVVNDAVELGVMSRDMASALKSALEGQTNMPCWGCNSEDKPIREWDLDRRAVKKRTQSRVTPHPLLGTRSSLSFSFKSSKELCIFNLFDFSQTPDQLMAEGSYEGNCSSASRSHRTSEEVRSASTSSSVRGQKSSSSHYTHRLLIPEEVVLRKGQFPKWWLQGQPSQGLLFGRILKMG</sequence>
<protein>
    <submittedName>
        <fullName evidence="2">Uncharacterized protein</fullName>
    </submittedName>
</protein>
<evidence type="ECO:0000313" key="3">
    <source>
        <dbReference type="Proteomes" id="UP001153076"/>
    </source>
</evidence>
<dbReference type="EMBL" id="JAKOGI010000686">
    <property type="protein sequence ID" value="KAJ8431474.1"/>
    <property type="molecule type" value="Genomic_DNA"/>
</dbReference>
<organism evidence="2 3">
    <name type="scientific">Carnegiea gigantea</name>
    <dbReference type="NCBI Taxonomy" id="171969"/>
    <lineage>
        <taxon>Eukaryota</taxon>
        <taxon>Viridiplantae</taxon>
        <taxon>Streptophyta</taxon>
        <taxon>Embryophyta</taxon>
        <taxon>Tracheophyta</taxon>
        <taxon>Spermatophyta</taxon>
        <taxon>Magnoliopsida</taxon>
        <taxon>eudicotyledons</taxon>
        <taxon>Gunneridae</taxon>
        <taxon>Pentapetalae</taxon>
        <taxon>Caryophyllales</taxon>
        <taxon>Cactineae</taxon>
        <taxon>Cactaceae</taxon>
        <taxon>Cactoideae</taxon>
        <taxon>Echinocereeae</taxon>
        <taxon>Carnegiea</taxon>
    </lineage>
</organism>
<feature type="compositionally biased region" description="Low complexity" evidence="1">
    <location>
        <begin position="191"/>
        <end position="204"/>
    </location>
</feature>
<feature type="region of interest" description="Disordered" evidence="1">
    <location>
        <begin position="175"/>
        <end position="204"/>
    </location>
</feature>